<evidence type="ECO:0000256" key="2">
    <source>
        <dbReference type="ARBA" id="ARBA00022525"/>
    </source>
</evidence>
<feature type="chain" id="PRO_5024331486" evidence="5">
    <location>
        <begin position="16"/>
        <end position="263"/>
    </location>
</feature>
<feature type="domain" description="Peptidase S1" evidence="6">
    <location>
        <begin position="31"/>
        <end position="262"/>
    </location>
</feature>
<keyword evidence="2" id="KW-0964">Secreted</keyword>
<dbReference type="InterPro" id="IPR009003">
    <property type="entry name" value="Peptidase_S1_PA"/>
</dbReference>
<dbReference type="GO" id="GO:0005576">
    <property type="term" value="C:extracellular region"/>
    <property type="evidence" value="ECO:0007669"/>
    <property type="project" value="UniProtKB-SubCell"/>
</dbReference>
<dbReference type="SUPFAM" id="SSF50494">
    <property type="entry name" value="Trypsin-like serine proteases"/>
    <property type="match status" value="1"/>
</dbReference>
<keyword evidence="5" id="KW-0732">Signal</keyword>
<evidence type="ECO:0000256" key="4">
    <source>
        <dbReference type="ARBA" id="ARBA00024195"/>
    </source>
</evidence>
<name>A0A5N5T440_9CRUS</name>
<dbReference type="GO" id="GO:0016485">
    <property type="term" value="P:protein processing"/>
    <property type="evidence" value="ECO:0007669"/>
    <property type="project" value="UniProtKB-ARBA"/>
</dbReference>
<sequence>MNLFVFCILFTVAFGAPHRNRVFRANGRVGITGGTITEPGEFPYMLSFQDEVLPGAFAHYCGASIYNNFTSITAATCVYGEDFENPQSLFVVAGEYNLDYESGNEQRIKVTKIVVHDDFHLDLTYNDIALLQGEKSFEFNDMVGVVTLPSPYQQSSGNCTTIGWGDFDIKTPSSPILLKVDVPIVSDEECKNDYRIHNFQDSWLCAGSEGKDSCECDNGGPLICENYLAGIVSWGYYCGLSGYPGVYTEVSYYIDWIKRPFII</sequence>
<dbReference type="PANTHER" id="PTHR24256">
    <property type="entry name" value="TRYPTASE-RELATED"/>
    <property type="match status" value="1"/>
</dbReference>
<organism evidence="7 8">
    <name type="scientific">Armadillidium nasatum</name>
    <dbReference type="NCBI Taxonomy" id="96803"/>
    <lineage>
        <taxon>Eukaryota</taxon>
        <taxon>Metazoa</taxon>
        <taxon>Ecdysozoa</taxon>
        <taxon>Arthropoda</taxon>
        <taxon>Crustacea</taxon>
        <taxon>Multicrustacea</taxon>
        <taxon>Malacostraca</taxon>
        <taxon>Eumalacostraca</taxon>
        <taxon>Peracarida</taxon>
        <taxon>Isopoda</taxon>
        <taxon>Oniscidea</taxon>
        <taxon>Crinocheta</taxon>
        <taxon>Armadillidiidae</taxon>
        <taxon>Armadillidium</taxon>
    </lineage>
</organism>
<dbReference type="GO" id="GO:0004252">
    <property type="term" value="F:serine-type endopeptidase activity"/>
    <property type="evidence" value="ECO:0007669"/>
    <property type="project" value="InterPro"/>
</dbReference>
<gene>
    <name evidence="7" type="primary">TRYP_0</name>
    <name evidence="7" type="ORF">Anas_11483</name>
</gene>
<dbReference type="PRINTS" id="PR00722">
    <property type="entry name" value="CHYMOTRYPSIN"/>
</dbReference>
<comment type="subcellular location">
    <subcellularLocation>
        <location evidence="1">Secreted</location>
    </subcellularLocation>
</comment>
<evidence type="ECO:0000259" key="6">
    <source>
        <dbReference type="PROSITE" id="PS50240"/>
    </source>
</evidence>
<comment type="similarity">
    <text evidence="4">Belongs to the peptidase S1 family. CLIP subfamily.</text>
</comment>
<protein>
    <submittedName>
        <fullName evidence="7">Trypsin</fullName>
    </submittedName>
</protein>
<proteinExistence type="inferred from homology"/>
<dbReference type="Pfam" id="PF00089">
    <property type="entry name" value="Trypsin"/>
    <property type="match status" value="1"/>
</dbReference>
<dbReference type="InterPro" id="IPR051487">
    <property type="entry name" value="Ser/Thr_Proteases_Immune/Dev"/>
</dbReference>
<evidence type="ECO:0000256" key="1">
    <source>
        <dbReference type="ARBA" id="ARBA00004613"/>
    </source>
</evidence>
<keyword evidence="8" id="KW-1185">Reference proteome</keyword>
<dbReference type="FunFam" id="2.40.10.10:FF:000047">
    <property type="entry name" value="Trypsin eta"/>
    <property type="match status" value="1"/>
</dbReference>
<evidence type="ECO:0000313" key="7">
    <source>
        <dbReference type="EMBL" id="KAB7500708.1"/>
    </source>
</evidence>
<evidence type="ECO:0000256" key="5">
    <source>
        <dbReference type="SAM" id="SignalP"/>
    </source>
</evidence>
<keyword evidence="3" id="KW-1015">Disulfide bond</keyword>
<dbReference type="Proteomes" id="UP000326759">
    <property type="component" value="Unassembled WGS sequence"/>
</dbReference>
<dbReference type="CDD" id="cd00190">
    <property type="entry name" value="Tryp_SPc"/>
    <property type="match status" value="1"/>
</dbReference>
<dbReference type="AlphaFoldDB" id="A0A5N5T440"/>
<evidence type="ECO:0000313" key="8">
    <source>
        <dbReference type="Proteomes" id="UP000326759"/>
    </source>
</evidence>
<evidence type="ECO:0000256" key="3">
    <source>
        <dbReference type="ARBA" id="ARBA00023157"/>
    </source>
</evidence>
<dbReference type="OrthoDB" id="10059102at2759"/>
<feature type="signal peptide" evidence="5">
    <location>
        <begin position="1"/>
        <end position="15"/>
    </location>
</feature>
<dbReference type="PROSITE" id="PS50240">
    <property type="entry name" value="TRYPSIN_DOM"/>
    <property type="match status" value="1"/>
</dbReference>
<dbReference type="Gene3D" id="2.40.10.10">
    <property type="entry name" value="Trypsin-like serine proteases"/>
    <property type="match status" value="2"/>
</dbReference>
<dbReference type="SMART" id="SM00020">
    <property type="entry name" value="Tryp_SPc"/>
    <property type="match status" value="1"/>
</dbReference>
<dbReference type="InterPro" id="IPR001314">
    <property type="entry name" value="Peptidase_S1A"/>
</dbReference>
<comment type="caution">
    <text evidence="7">The sequence shown here is derived from an EMBL/GenBank/DDBJ whole genome shotgun (WGS) entry which is preliminary data.</text>
</comment>
<reference evidence="7 8" key="1">
    <citation type="journal article" date="2019" name="PLoS Biol.">
        <title>Sex chromosomes control vertical transmission of feminizing Wolbachia symbionts in an isopod.</title>
        <authorList>
            <person name="Becking T."/>
            <person name="Chebbi M.A."/>
            <person name="Giraud I."/>
            <person name="Moumen B."/>
            <person name="Laverre T."/>
            <person name="Caubet Y."/>
            <person name="Peccoud J."/>
            <person name="Gilbert C."/>
            <person name="Cordaux R."/>
        </authorList>
    </citation>
    <scope>NUCLEOTIDE SEQUENCE [LARGE SCALE GENOMIC DNA]</scope>
    <source>
        <strain evidence="7">ANa2</strain>
        <tissue evidence="7">Whole body excluding digestive tract and cuticle</tissue>
    </source>
</reference>
<dbReference type="InterPro" id="IPR043504">
    <property type="entry name" value="Peptidase_S1_PA_chymotrypsin"/>
</dbReference>
<dbReference type="EMBL" id="SEYY01013000">
    <property type="protein sequence ID" value="KAB7500708.1"/>
    <property type="molecule type" value="Genomic_DNA"/>
</dbReference>
<accession>A0A5N5T440</accession>
<dbReference type="InterPro" id="IPR001254">
    <property type="entry name" value="Trypsin_dom"/>
</dbReference>